<protein>
    <submittedName>
        <fullName evidence="1">Uncharacterized protein</fullName>
    </submittedName>
</protein>
<sequence length="846" mass="97528">MADVDINQIITTLKKRFTAQNQFVFWYDDNGDFADSITEIQAALADIAEVVVMEPGQQLATKQHLLTLPRQQKALVYSPAAEPALEEDHLRSIVWYSGTFSADSKEILRKELGLPDDLKPFIKEYANFFASIQRRKSLGRYDVASYQKKPELAIMAVLVHLDQPIVDFFDLLQELLAKGVKDNSVLADFEKFGVLQVFWSEIAERFGYISQQPQLEELMTSMYLTVVYQQMDKPLPKSLTQYDLSAHGANVRTLVQQFSNRRESTTAQGEDSFDSIADVVWRDVDGDRLFRNTKIDDLAKSDVFPRFDQRILLWIQERLQIEDLDSRLNGKTVVETTHQRLETHYGSKPRFARLYRMMRKAWYIVRNAHQQPKDNLQGMIDDYISTGYKMDTDYRKFTYYYQQAGMPEQFAQTKKLIESIYVNNYLDNSIYAWNQELDYSEIKPKHLQRNFYRFHVSPEKNRVVVIISDAFRFEAAKELQKRLSHEDQVTGLDMNYMITGLPSVTYLGMPLLLPNRKLSLDSKNKKMTVDGQLADSLEHRQEILKRYNPKSAAYALDELKGATAKGIRSKFTGQEVVYIYHNQVDAIGDNKKTEDDVFKATEEAIDEIQQLITRLRTQGIVQIYVTADHGYIYRNDRLKETDKIEITKEDGDEKSQRYLISSRKFETPGIGHQKLSTILANDDSKNVYYPKTANIFKAVGSFNYVHGGASLQEMLVPLLEVRTTSSRSAAHDVELELFSMNRQITSLTVPLVVRQSAAISSTVIPAEFKLYFINDQDQQISGQTMVNANSRSVSVKDRMQNVQVVLADHDYDKQKNYYLVIENMNNGEKTETPFTMDIADLNDFDF</sequence>
<dbReference type="AlphaFoldDB" id="A0A0R1H7R7"/>
<evidence type="ECO:0000313" key="2">
    <source>
        <dbReference type="Proteomes" id="UP000051176"/>
    </source>
</evidence>
<dbReference type="Gene3D" id="3.40.720.10">
    <property type="entry name" value="Alkaline Phosphatase, subunit A"/>
    <property type="match status" value="1"/>
</dbReference>
<gene>
    <name evidence="1" type="ORF">FD07_GL000737</name>
</gene>
<organism evidence="1 2">
    <name type="scientific">Levilactobacillus parabrevis ATCC 53295</name>
    <dbReference type="NCBI Taxonomy" id="1267003"/>
    <lineage>
        <taxon>Bacteria</taxon>
        <taxon>Bacillati</taxon>
        <taxon>Bacillota</taxon>
        <taxon>Bacilli</taxon>
        <taxon>Lactobacillales</taxon>
        <taxon>Lactobacillaceae</taxon>
        <taxon>Levilactobacillus</taxon>
    </lineage>
</organism>
<dbReference type="InterPro" id="IPR014060">
    <property type="entry name" value="PglZ"/>
</dbReference>
<dbReference type="InterPro" id="IPR017850">
    <property type="entry name" value="Alkaline_phosphatase_core_sf"/>
</dbReference>
<keyword evidence="2" id="KW-1185">Reference proteome</keyword>
<dbReference type="eggNOG" id="COG1524">
    <property type="taxonomic scope" value="Bacteria"/>
</dbReference>
<dbReference type="PATRIC" id="fig|1267003.4.peg.785"/>
<dbReference type="Proteomes" id="UP000051176">
    <property type="component" value="Unassembled WGS sequence"/>
</dbReference>
<dbReference type="EMBL" id="AZCZ01000002">
    <property type="protein sequence ID" value="KRK39562.1"/>
    <property type="molecule type" value="Genomic_DNA"/>
</dbReference>
<name>A0A0R1H7R7_9LACO</name>
<proteinExistence type="predicted"/>
<evidence type="ECO:0000313" key="1">
    <source>
        <dbReference type="EMBL" id="KRK39562.1"/>
    </source>
</evidence>
<dbReference type="STRING" id="357278.IV61_GL001678"/>
<dbReference type="NCBIfam" id="TIGR02687">
    <property type="entry name" value="BREX-1 system phosphatase PglZ type A"/>
    <property type="match status" value="1"/>
</dbReference>
<dbReference type="Pfam" id="PF08665">
    <property type="entry name" value="PglZ"/>
    <property type="match status" value="1"/>
</dbReference>
<reference evidence="1 2" key="1">
    <citation type="journal article" date="2015" name="Genome Announc.">
        <title>Expanding the biotechnology potential of lactobacilli through comparative genomics of 213 strains and associated genera.</title>
        <authorList>
            <person name="Sun Z."/>
            <person name="Harris H.M."/>
            <person name="McCann A."/>
            <person name="Guo C."/>
            <person name="Argimon S."/>
            <person name="Zhang W."/>
            <person name="Yang X."/>
            <person name="Jeffery I.B."/>
            <person name="Cooney J.C."/>
            <person name="Kagawa T.F."/>
            <person name="Liu W."/>
            <person name="Song Y."/>
            <person name="Salvetti E."/>
            <person name="Wrobel A."/>
            <person name="Rasinkangas P."/>
            <person name="Parkhill J."/>
            <person name="Rea M.C."/>
            <person name="O'Sullivan O."/>
            <person name="Ritari J."/>
            <person name="Douillard F.P."/>
            <person name="Paul Ross R."/>
            <person name="Yang R."/>
            <person name="Briner A.E."/>
            <person name="Felis G.E."/>
            <person name="de Vos W.M."/>
            <person name="Barrangou R."/>
            <person name="Klaenhammer T.R."/>
            <person name="Caufield P.W."/>
            <person name="Cui Y."/>
            <person name="Zhang H."/>
            <person name="O'Toole P.W."/>
        </authorList>
    </citation>
    <scope>NUCLEOTIDE SEQUENCE [LARGE SCALE GENOMIC DNA]</scope>
    <source>
        <strain evidence="1 2">ATCC 53295</strain>
    </source>
</reference>
<accession>A0A0R1H7R7</accession>
<dbReference type="OrthoDB" id="9769734at2"/>
<comment type="caution">
    <text evidence="1">The sequence shown here is derived from an EMBL/GenBank/DDBJ whole genome shotgun (WGS) entry which is preliminary data.</text>
</comment>
<dbReference type="RefSeq" id="WP_020089478.1">
    <property type="nucleotide sequence ID" value="NZ_AZCZ01000002.1"/>
</dbReference>